<comment type="caution">
    <text evidence="2">The sequence shown here is derived from an EMBL/GenBank/DDBJ whole genome shotgun (WGS) entry which is preliminary data.</text>
</comment>
<feature type="compositionally biased region" description="Polar residues" evidence="1">
    <location>
        <begin position="1"/>
        <end position="13"/>
    </location>
</feature>
<name>A0A168CCB1_CORFA</name>
<dbReference type="RefSeq" id="XP_018707097.1">
    <property type="nucleotide sequence ID" value="XM_018845374.1"/>
</dbReference>
<evidence type="ECO:0000313" key="2">
    <source>
        <dbReference type="EMBL" id="OAA71216.1"/>
    </source>
</evidence>
<dbReference type="OrthoDB" id="4869598at2759"/>
<reference evidence="2 3" key="1">
    <citation type="journal article" date="2016" name="Genome Biol. Evol.">
        <title>Divergent and convergent evolution of fungal pathogenicity.</title>
        <authorList>
            <person name="Shang Y."/>
            <person name="Xiao G."/>
            <person name="Zheng P."/>
            <person name="Cen K."/>
            <person name="Zhan S."/>
            <person name="Wang C."/>
        </authorList>
    </citation>
    <scope>NUCLEOTIDE SEQUENCE [LARGE SCALE GENOMIC DNA]</scope>
    <source>
        <strain evidence="2 3">ARSEF 2679</strain>
    </source>
</reference>
<protein>
    <submittedName>
        <fullName evidence="2">Uncharacterized protein</fullName>
    </submittedName>
</protein>
<feature type="region of interest" description="Disordered" evidence="1">
    <location>
        <begin position="1"/>
        <end position="35"/>
    </location>
</feature>
<dbReference type="EMBL" id="AZHB01000003">
    <property type="protein sequence ID" value="OAA71216.1"/>
    <property type="molecule type" value="Genomic_DNA"/>
</dbReference>
<evidence type="ECO:0000256" key="1">
    <source>
        <dbReference type="SAM" id="MobiDB-lite"/>
    </source>
</evidence>
<proteinExistence type="predicted"/>
<gene>
    <name evidence="2" type="ORF">ISF_01767</name>
</gene>
<keyword evidence="3" id="KW-1185">Reference proteome</keyword>
<dbReference type="GeneID" id="30018059"/>
<evidence type="ECO:0000313" key="3">
    <source>
        <dbReference type="Proteomes" id="UP000076744"/>
    </source>
</evidence>
<organism evidence="2 3">
    <name type="scientific">Cordyceps fumosorosea (strain ARSEF 2679)</name>
    <name type="common">Isaria fumosorosea</name>
    <dbReference type="NCBI Taxonomy" id="1081104"/>
    <lineage>
        <taxon>Eukaryota</taxon>
        <taxon>Fungi</taxon>
        <taxon>Dikarya</taxon>
        <taxon>Ascomycota</taxon>
        <taxon>Pezizomycotina</taxon>
        <taxon>Sordariomycetes</taxon>
        <taxon>Hypocreomycetidae</taxon>
        <taxon>Hypocreales</taxon>
        <taxon>Cordycipitaceae</taxon>
        <taxon>Cordyceps</taxon>
    </lineage>
</organism>
<dbReference type="Proteomes" id="UP000076744">
    <property type="component" value="Unassembled WGS sequence"/>
</dbReference>
<accession>A0A168CCB1</accession>
<dbReference type="AlphaFoldDB" id="A0A168CCB1"/>
<sequence>MKQHSSSPPSSIMKQFPPSQPPSTMDQYSPSSLLPNPNPHRIARPIFSRVNFCEHVFDAIEMLYLERKDRRRFEHAHIRFLQWAKLIRIWRSQGQNLDSLLDPSRRPLRSQIENHLGNVQSSLVYALNSAKDVSVLPDGHFDPSFPNIESSLTQLEEFTYHLLIYTPAGLGCRVAAYRRRRGNPRFVRDVVEFIRADFPYLKPAIVSKEPWWCNLGLNWLVCPQTVQDTASDDEPAGLFKALADAIIFTHYKTLYEQDYGEQERRDAQDPEIASMRLPVEQSSVPVDCTPENQSDCPICGETCCSPSSGNLNPTEYVAQHLPLLSQSSPR</sequence>